<name>A0A1Y5IAL4_OSTTA</name>
<protein>
    <recommendedName>
        <fullName evidence="2">P-loop containing nucleoside triphosphate hydrolase</fullName>
    </recommendedName>
</protein>
<reference evidence="1" key="1">
    <citation type="submission" date="2017-04" db="EMBL/GenBank/DDBJ databases">
        <title>Population genomics of picophytoplankton unveils novel chromosome hypervariability.</title>
        <authorList>
            <consortium name="DOE Joint Genome Institute"/>
            <person name="Blanc-Mathieu R."/>
            <person name="Krasovec M."/>
            <person name="Hebrard M."/>
            <person name="Yau S."/>
            <person name="Desgranges E."/>
            <person name="Martin J."/>
            <person name="Schackwitz W."/>
            <person name="Kuo A."/>
            <person name="Salin G."/>
            <person name="Donnadieu C."/>
            <person name="Desdevises Y."/>
            <person name="Sanchez-Ferandin S."/>
            <person name="Moreau H."/>
            <person name="Rivals E."/>
            <person name="Grigoriev I.V."/>
            <person name="Grimsley N."/>
            <person name="Eyre-Walker A."/>
            <person name="Piganeau G."/>
        </authorList>
    </citation>
    <scope>NUCLEOTIDE SEQUENCE [LARGE SCALE GENOMIC DNA]</scope>
    <source>
        <strain evidence="1">RCC 1115</strain>
    </source>
</reference>
<sequence>MLSTALGVELTARTRTPRALALTDHIDAPGDWLVSAIVGELVERSIAVVLIPCERSSEEILRLSKKISRKSRDALDRALKRGTLTIVDPHAFGDAFGDDKARVMATLAGTRTAGRAAAAAAASSEDATSSERRACVVIDGADSLCPSSSSTALERFLDAIVGEDLGFDVVTRAHGDCGTLERWIAESCDCEMRLIPLATGGAEDAQGMCETTHKTGAWLGGEGRRSRYAFAVTELGVRVERRSIVSS</sequence>
<evidence type="ECO:0000313" key="1">
    <source>
        <dbReference type="EMBL" id="OUS45687.1"/>
    </source>
</evidence>
<proteinExistence type="predicted"/>
<accession>A0A1Y5IAL4</accession>
<evidence type="ECO:0008006" key="2">
    <source>
        <dbReference type="Google" id="ProtNLM"/>
    </source>
</evidence>
<gene>
    <name evidence="1" type="ORF">BE221DRAFT_195302</name>
</gene>
<organism evidence="1">
    <name type="scientific">Ostreococcus tauri</name>
    <name type="common">Marine green alga</name>
    <dbReference type="NCBI Taxonomy" id="70448"/>
    <lineage>
        <taxon>Eukaryota</taxon>
        <taxon>Viridiplantae</taxon>
        <taxon>Chlorophyta</taxon>
        <taxon>Mamiellophyceae</taxon>
        <taxon>Mamiellales</taxon>
        <taxon>Bathycoccaceae</taxon>
        <taxon>Ostreococcus</taxon>
    </lineage>
</organism>
<dbReference type="AlphaFoldDB" id="A0A1Y5IAL4"/>
<dbReference type="EMBL" id="KZ155787">
    <property type="protein sequence ID" value="OUS45687.1"/>
    <property type="molecule type" value="Genomic_DNA"/>
</dbReference>
<dbReference type="Proteomes" id="UP000195557">
    <property type="component" value="Unassembled WGS sequence"/>
</dbReference>